<gene>
    <name evidence="1" type="ORF">OMP38_24425</name>
</gene>
<dbReference type="AlphaFoldDB" id="A0A9X4KP40"/>
<accession>A0A9X4KP40</accession>
<comment type="caution">
    <text evidence="1">The sequence shown here is derived from an EMBL/GenBank/DDBJ whole genome shotgun (WGS) entry which is preliminary data.</text>
</comment>
<proteinExistence type="predicted"/>
<dbReference type="Proteomes" id="UP001153387">
    <property type="component" value="Unassembled WGS sequence"/>
</dbReference>
<sequence>MRSNSVVFKLFAVTAALFLLLFVLLLLAEGLFFERFYRASKDHAIERSMTAFGDAYRQAEQTKAGSGSRLLGEFMNRSDASLAMLNDRFQLISVNPYFLELRAEGKTITVPLASEGMTADALPQGLKVGDPLTVDGIFMDEDDTIMQPVAIGKRGRALEEGLVRVSGTITDLMVPERRSYNPFLSGSADERGALGLADRRRANFDSFDGRRYRACGLDRSVERSPLCGHAATVRTGERGCPVFVRHDIPAAGRRSRRYA</sequence>
<organism evidence="1 2">
    <name type="scientific">Cohnella ginsengisoli</name>
    <dbReference type="NCBI Taxonomy" id="425004"/>
    <lineage>
        <taxon>Bacteria</taxon>
        <taxon>Bacillati</taxon>
        <taxon>Bacillota</taxon>
        <taxon>Bacilli</taxon>
        <taxon>Bacillales</taxon>
        <taxon>Paenibacillaceae</taxon>
        <taxon>Cohnella</taxon>
    </lineage>
</organism>
<name>A0A9X4KP40_9BACL</name>
<evidence type="ECO:0000313" key="1">
    <source>
        <dbReference type="EMBL" id="MDG0793622.1"/>
    </source>
</evidence>
<protein>
    <submittedName>
        <fullName evidence="1">Uncharacterized protein</fullName>
    </submittedName>
</protein>
<keyword evidence="2" id="KW-1185">Reference proteome</keyword>
<dbReference type="EMBL" id="JAPDHZ010000004">
    <property type="protein sequence ID" value="MDG0793622.1"/>
    <property type="molecule type" value="Genomic_DNA"/>
</dbReference>
<reference evidence="1 2" key="1">
    <citation type="submission" date="2022-10" db="EMBL/GenBank/DDBJ databases">
        <title>Comparative genomic analysis of Cohnella hashimotonis sp. nov., isolated from the International Space Station.</title>
        <authorList>
            <person name="Simpson A."/>
            <person name="Venkateswaran K."/>
        </authorList>
    </citation>
    <scope>NUCLEOTIDE SEQUENCE [LARGE SCALE GENOMIC DNA]</scope>
    <source>
        <strain evidence="1 2">DSM 18997</strain>
    </source>
</reference>
<dbReference type="RefSeq" id="WP_277567368.1">
    <property type="nucleotide sequence ID" value="NZ_JAPDHZ010000004.1"/>
</dbReference>
<evidence type="ECO:0000313" key="2">
    <source>
        <dbReference type="Proteomes" id="UP001153387"/>
    </source>
</evidence>